<keyword evidence="2" id="KW-1185">Reference proteome</keyword>
<protein>
    <submittedName>
        <fullName evidence="1">Ester cyclase</fullName>
    </submittedName>
</protein>
<dbReference type="RefSeq" id="WP_250337882.1">
    <property type="nucleotide sequence ID" value="NZ_CP063231.1"/>
</dbReference>
<sequence length="134" mass="15205">MNGQSKERAAAGMYERYIDCLNARTWTELGNFVATNVVHNGRPLGLDGYRAMLEENYRDIPDLHFNVDLVVANDEHIAARLRFDCTPSHDFLGLGVEGRRVVFHEHAFYRLTEGKIAEVFSVIDKAAIEAQLRP</sequence>
<dbReference type="SUPFAM" id="SSF54427">
    <property type="entry name" value="NTF2-like"/>
    <property type="match status" value="1"/>
</dbReference>
<evidence type="ECO:0000313" key="2">
    <source>
        <dbReference type="Proteomes" id="UP001056681"/>
    </source>
</evidence>
<proteinExistence type="predicted"/>
<gene>
    <name evidence="1" type="ORF">IM816_09545</name>
</gene>
<dbReference type="EMBL" id="CP063231">
    <property type="protein sequence ID" value="URL56915.1"/>
    <property type="molecule type" value="Genomic_DNA"/>
</dbReference>
<dbReference type="InterPro" id="IPR032710">
    <property type="entry name" value="NTF2-like_dom_sf"/>
</dbReference>
<dbReference type="Proteomes" id="UP001056681">
    <property type="component" value="Chromosome"/>
</dbReference>
<dbReference type="InterPro" id="IPR009959">
    <property type="entry name" value="Cyclase_SnoaL-like"/>
</dbReference>
<name>A0ABY4SXB8_9GAMM</name>
<dbReference type="Pfam" id="PF07366">
    <property type="entry name" value="SnoaL"/>
    <property type="match status" value="1"/>
</dbReference>
<organism evidence="1 2">
    <name type="scientific">Luteibacter flocculans</name>
    <dbReference type="NCBI Taxonomy" id="2780091"/>
    <lineage>
        <taxon>Bacteria</taxon>
        <taxon>Pseudomonadati</taxon>
        <taxon>Pseudomonadota</taxon>
        <taxon>Gammaproteobacteria</taxon>
        <taxon>Lysobacterales</taxon>
        <taxon>Rhodanobacteraceae</taxon>
        <taxon>Luteibacter</taxon>
    </lineage>
</organism>
<evidence type="ECO:0000313" key="1">
    <source>
        <dbReference type="EMBL" id="URL56915.1"/>
    </source>
</evidence>
<accession>A0ABY4SXB8</accession>
<dbReference type="Gene3D" id="3.10.450.50">
    <property type="match status" value="1"/>
</dbReference>
<reference evidence="1" key="1">
    <citation type="submission" date="2020-10" db="EMBL/GenBank/DDBJ databases">
        <title>Whole-genome sequence of Luteibacter sp. EIF3.</title>
        <authorList>
            <person name="Friedrich I."/>
            <person name="Hertel R."/>
            <person name="Daniel R."/>
        </authorList>
    </citation>
    <scope>NUCLEOTIDE SEQUENCE</scope>
    <source>
        <strain evidence="1">EIF3</strain>
    </source>
</reference>